<comment type="caution">
    <text evidence="1">The sequence shown here is derived from an EMBL/GenBank/DDBJ whole genome shotgun (WGS) entry which is preliminary data.</text>
</comment>
<evidence type="ECO:0000313" key="1">
    <source>
        <dbReference type="EMBL" id="GBO37100.1"/>
    </source>
</evidence>
<reference evidence="1 2" key="1">
    <citation type="journal article" date="2019" name="Sci. Rep.">
        <title>Orb-weaving spider Araneus ventricosus genome elucidates the spidroin gene catalogue.</title>
        <authorList>
            <person name="Kono N."/>
            <person name="Nakamura H."/>
            <person name="Ohtoshi R."/>
            <person name="Moran D.A.P."/>
            <person name="Shinohara A."/>
            <person name="Yoshida Y."/>
            <person name="Fujiwara M."/>
            <person name="Mori M."/>
            <person name="Tomita M."/>
            <person name="Arakawa K."/>
        </authorList>
    </citation>
    <scope>NUCLEOTIDE SEQUENCE [LARGE SCALE GENOMIC DNA]</scope>
</reference>
<sequence>MIWPQEGKLLLHYENFVNLDSPESTTQPNTHRGGVVALEWNGRVRLELFLCEVTKVVKDIPLCQLKYKGKKTSQTSSLGRPMSSAIRNCTLLYHESFAYSVLWASGLLDLVTTED</sequence>
<dbReference type="Proteomes" id="UP000499080">
    <property type="component" value="Unassembled WGS sequence"/>
</dbReference>
<gene>
    <name evidence="1" type="ORF">AVEN_198128_1</name>
</gene>
<organism evidence="1 2">
    <name type="scientific">Araneus ventricosus</name>
    <name type="common">Orbweaver spider</name>
    <name type="synonym">Epeira ventricosa</name>
    <dbReference type="NCBI Taxonomy" id="182803"/>
    <lineage>
        <taxon>Eukaryota</taxon>
        <taxon>Metazoa</taxon>
        <taxon>Ecdysozoa</taxon>
        <taxon>Arthropoda</taxon>
        <taxon>Chelicerata</taxon>
        <taxon>Arachnida</taxon>
        <taxon>Araneae</taxon>
        <taxon>Araneomorphae</taxon>
        <taxon>Entelegynae</taxon>
        <taxon>Araneoidea</taxon>
        <taxon>Araneidae</taxon>
        <taxon>Araneus</taxon>
    </lineage>
</organism>
<evidence type="ECO:0000313" key="2">
    <source>
        <dbReference type="Proteomes" id="UP000499080"/>
    </source>
</evidence>
<protein>
    <submittedName>
        <fullName evidence="1">Uncharacterized protein</fullName>
    </submittedName>
</protein>
<dbReference type="EMBL" id="BGPR01061430">
    <property type="protein sequence ID" value="GBO37100.1"/>
    <property type="molecule type" value="Genomic_DNA"/>
</dbReference>
<keyword evidence="2" id="KW-1185">Reference proteome</keyword>
<proteinExistence type="predicted"/>
<name>A0A4Y2WL11_ARAVE</name>
<dbReference type="AlphaFoldDB" id="A0A4Y2WL11"/>
<accession>A0A4Y2WL11</accession>